<feature type="compositionally biased region" description="Polar residues" evidence="1">
    <location>
        <begin position="88"/>
        <end position="103"/>
    </location>
</feature>
<gene>
    <name evidence="2" type="ORF">BDV33DRAFT_138711</name>
</gene>
<protein>
    <submittedName>
        <fullName evidence="2">Uncharacterized protein</fullName>
    </submittedName>
</protein>
<evidence type="ECO:0000313" key="2">
    <source>
        <dbReference type="EMBL" id="KAB8217454.1"/>
    </source>
</evidence>
<sequence length="135" mass="14453">MEPTTNSAAADPSPSTASTTTNPTAAQGQAYNAPRNDSTASEGSLTGVTNSIANVAGNSISEAKNQLTAVASNESVQSVWEQVRSRATGRNNETQEVDTSPNQDEIDLIDNMDKEKIAEFLRERNRSDVRLPKSR</sequence>
<reference evidence="2 3" key="1">
    <citation type="submission" date="2019-04" db="EMBL/GenBank/DDBJ databases">
        <title>Fungal friends and foes A comparative genomics study of 23 Aspergillus species from section Flavi.</title>
        <authorList>
            <consortium name="DOE Joint Genome Institute"/>
            <person name="Kjaerbolling I."/>
            <person name="Vesth T.C."/>
            <person name="Frisvad J.C."/>
            <person name="Nybo J.L."/>
            <person name="Theobald S."/>
            <person name="Kildgaard S."/>
            <person name="Petersen T.I."/>
            <person name="Kuo A."/>
            <person name="Sato A."/>
            <person name="Lyhne E.K."/>
            <person name="Kogle M.E."/>
            <person name="Wiebenga A."/>
            <person name="Kun R.S."/>
            <person name="Lubbers R.J."/>
            <person name="Makela M.R."/>
            <person name="Barry K."/>
            <person name="Chovatia M."/>
            <person name="Clum A."/>
            <person name="Daum C."/>
            <person name="Haridas S."/>
            <person name="He G."/>
            <person name="LaButti K."/>
            <person name="Lipzen A."/>
            <person name="Mondo S."/>
            <person name="Pangilinan J."/>
            <person name="Riley R."/>
            <person name="Salamov A."/>
            <person name="Simmons B.A."/>
            <person name="Magnuson J.K."/>
            <person name="Henrissat B."/>
            <person name="Mortensen U.H."/>
            <person name="Larsen T.O."/>
            <person name="De vries R.P."/>
            <person name="Grigoriev I.V."/>
            <person name="Machida M."/>
            <person name="Baker S.E."/>
            <person name="Andersen M.R."/>
        </authorList>
    </citation>
    <scope>NUCLEOTIDE SEQUENCE [LARGE SCALE GENOMIC DNA]</scope>
    <source>
        <strain evidence="2 3">CBS 126849</strain>
    </source>
</reference>
<dbReference type="Proteomes" id="UP000326799">
    <property type="component" value="Unassembled WGS sequence"/>
</dbReference>
<dbReference type="AlphaFoldDB" id="A0A5N6EKZ6"/>
<evidence type="ECO:0000256" key="1">
    <source>
        <dbReference type="SAM" id="MobiDB-lite"/>
    </source>
</evidence>
<evidence type="ECO:0000313" key="3">
    <source>
        <dbReference type="Proteomes" id="UP000326799"/>
    </source>
</evidence>
<name>A0A5N6EKZ6_9EURO</name>
<dbReference type="EMBL" id="ML733463">
    <property type="protein sequence ID" value="KAB8217454.1"/>
    <property type="molecule type" value="Genomic_DNA"/>
</dbReference>
<proteinExistence type="predicted"/>
<feature type="compositionally biased region" description="Low complexity" evidence="1">
    <location>
        <begin position="1"/>
        <end position="26"/>
    </location>
</feature>
<accession>A0A5N6EKZ6</accession>
<feature type="region of interest" description="Disordered" evidence="1">
    <location>
        <begin position="83"/>
        <end position="103"/>
    </location>
</feature>
<feature type="region of interest" description="Disordered" evidence="1">
    <location>
        <begin position="1"/>
        <end position="45"/>
    </location>
</feature>
<organism evidence="2 3">
    <name type="scientific">Aspergillus novoparasiticus</name>
    <dbReference type="NCBI Taxonomy" id="986946"/>
    <lineage>
        <taxon>Eukaryota</taxon>
        <taxon>Fungi</taxon>
        <taxon>Dikarya</taxon>
        <taxon>Ascomycota</taxon>
        <taxon>Pezizomycotina</taxon>
        <taxon>Eurotiomycetes</taxon>
        <taxon>Eurotiomycetidae</taxon>
        <taxon>Eurotiales</taxon>
        <taxon>Aspergillaceae</taxon>
        <taxon>Aspergillus</taxon>
        <taxon>Aspergillus subgen. Circumdati</taxon>
    </lineage>
</organism>
<feature type="compositionally biased region" description="Polar residues" evidence="1">
    <location>
        <begin position="27"/>
        <end position="45"/>
    </location>
</feature>
<keyword evidence="3" id="KW-1185">Reference proteome</keyword>